<feature type="domain" description="Ribosomal protein L9" evidence="6">
    <location>
        <begin position="44"/>
        <end position="71"/>
    </location>
</feature>
<evidence type="ECO:0000256" key="3">
    <source>
        <dbReference type="ARBA" id="ARBA00023274"/>
    </source>
</evidence>
<dbReference type="Gene3D" id="3.40.5.10">
    <property type="entry name" value="Ribosomal protein L9, N-terminal domain"/>
    <property type="match status" value="1"/>
</dbReference>
<evidence type="ECO:0000313" key="8">
    <source>
        <dbReference type="Proteomes" id="UP001489004"/>
    </source>
</evidence>
<dbReference type="Proteomes" id="UP001489004">
    <property type="component" value="Unassembled WGS sequence"/>
</dbReference>
<dbReference type="Pfam" id="PF01281">
    <property type="entry name" value="Ribosomal_L9_N"/>
    <property type="match status" value="1"/>
</dbReference>
<protein>
    <recommendedName>
        <fullName evidence="5">Large ribosomal subunit protein bL9c</fullName>
    </recommendedName>
    <alternativeName>
        <fullName evidence="4">CL9</fullName>
    </alternativeName>
</protein>
<dbReference type="EMBL" id="JALJOR010000001">
    <property type="protein sequence ID" value="KAK9829680.1"/>
    <property type="molecule type" value="Genomic_DNA"/>
</dbReference>
<evidence type="ECO:0000313" key="7">
    <source>
        <dbReference type="EMBL" id="KAK9829680.1"/>
    </source>
</evidence>
<dbReference type="InterPro" id="IPR009027">
    <property type="entry name" value="Ribosomal_bL9/RNase_H1_N"/>
</dbReference>
<dbReference type="GO" id="GO:0005840">
    <property type="term" value="C:ribosome"/>
    <property type="evidence" value="ECO:0007669"/>
    <property type="project" value="UniProtKB-KW"/>
</dbReference>
<dbReference type="AlphaFoldDB" id="A0AAW1R6R7"/>
<dbReference type="PANTHER" id="PTHR21368">
    <property type="entry name" value="50S RIBOSOMAL PROTEIN L9"/>
    <property type="match status" value="1"/>
</dbReference>
<evidence type="ECO:0000256" key="1">
    <source>
        <dbReference type="ARBA" id="ARBA00010605"/>
    </source>
</evidence>
<evidence type="ECO:0000256" key="4">
    <source>
        <dbReference type="ARBA" id="ARBA00031047"/>
    </source>
</evidence>
<keyword evidence="3" id="KW-0687">Ribonucleoprotein</keyword>
<dbReference type="GO" id="GO:0006412">
    <property type="term" value="P:translation"/>
    <property type="evidence" value="ECO:0007669"/>
    <property type="project" value="InterPro"/>
</dbReference>
<dbReference type="InterPro" id="IPR036791">
    <property type="entry name" value="Ribosomal_bL9_C_sf"/>
</dbReference>
<evidence type="ECO:0000256" key="2">
    <source>
        <dbReference type="ARBA" id="ARBA00022980"/>
    </source>
</evidence>
<reference evidence="7 8" key="1">
    <citation type="journal article" date="2024" name="Nat. Commun.">
        <title>Phylogenomics reveals the evolutionary origins of lichenization in chlorophyte algae.</title>
        <authorList>
            <person name="Puginier C."/>
            <person name="Libourel C."/>
            <person name="Otte J."/>
            <person name="Skaloud P."/>
            <person name="Haon M."/>
            <person name="Grisel S."/>
            <person name="Petersen M."/>
            <person name="Berrin J.G."/>
            <person name="Delaux P.M."/>
            <person name="Dal Grande F."/>
            <person name="Keller J."/>
        </authorList>
    </citation>
    <scope>NUCLEOTIDE SEQUENCE [LARGE SCALE GENOMIC DNA]</scope>
    <source>
        <strain evidence="7 8">SAG 2043</strain>
    </source>
</reference>
<organism evidence="7 8">
    <name type="scientific">[Myrmecia] bisecta</name>
    <dbReference type="NCBI Taxonomy" id="41462"/>
    <lineage>
        <taxon>Eukaryota</taxon>
        <taxon>Viridiplantae</taxon>
        <taxon>Chlorophyta</taxon>
        <taxon>core chlorophytes</taxon>
        <taxon>Trebouxiophyceae</taxon>
        <taxon>Trebouxiales</taxon>
        <taxon>Trebouxiaceae</taxon>
        <taxon>Myrmecia</taxon>
    </lineage>
</organism>
<dbReference type="GO" id="GO:0003735">
    <property type="term" value="F:structural constituent of ribosome"/>
    <property type="evidence" value="ECO:0007669"/>
    <property type="project" value="InterPro"/>
</dbReference>
<name>A0AAW1R6R7_9CHLO</name>
<evidence type="ECO:0000259" key="6">
    <source>
        <dbReference type="PROSITE" id="PS00651"/>
    </source>
</evidence>
<gene>
    <name evidence="7" type="ORF">WJX72_007314</name>
</gene>
<proteinExistence type="inferred from homology"/>
<dbReference type="GO" id="GO:1990904">
    <property type="term" value="C:ribonucleoprotein complex"/>
    <property type="evidence" value="ECO:0007669"/>
    <property type="project" value="UniProtKB-KW"/>
</dbReference>
<sequence length="193" mass="21239">MLRGRSAEELAWRLCAQLQFLRGAKAKAKAKLPVILTQDVAKLGTEGARLAVRPGFARNYLVPHKLALPSTAANQARFAALDTQDTNTQLQSTSEEAQAAAQRRQLAKVVRRLVTTPLEFKRHVGEGDRLTEPVTSKDITTLIANHMRIDLPESLLDTNTLSLDDPGEYEIPLKITLADGKRAHLALTISKIE</sequence>
<dbReference type="InterPro" id="IPR020594">
    <property type="entry name" value="Ribosomal_bL9_bac/chp"/>
</dbReference>
<dbReference type="PROSITE" id="PS00651">
    <property type="entry name" value="RIBOSOMAL_L9"/>
    <property type="match status" value="1"/>
</dbReference>
<accession>A0AAW1R6R7</accession>
<dbReference type="SUPFAM" id="SSF55658">
    <property type="entry name" value="L9 N-domain-like"/>
    <property type="match status" value="1"/>
</dbReference>
<evidence type="ECO:0000256" key="5">
    <source>
        <dbReference type="ARBA" id="ARBA00035193"/>
    </source>
</evidence>
<keyword evidence="8" id="KW-1185">Reference proteome</keyword>
<dbReference type="NCBIfam" id="TIGR00158">
    <property type="entry name" value="L9"/>
    <property type="match status" value="1"/>
</dbReference>
<dbReference type="InterPro" id="IPR020070">
    <property type="entry name" value="Ribosomal_bL9_N"/>
</dbReference>
<dbReference type="InterPro" id="IPR036935">
    <property type="entry name" value="Ribosomal_bL9_N_sf"/>
</dbReference>
<dbReference type="SUPFAM" id="SSF55653">
    <property type="entry name" value="Ribosomal protein L9 C-domain"/>
    <property type="match status" value="1"/>
</dbReference>
<keyword evidence="2" id="KW-0689">Ribosomal protein</keyword>
<comment type="similarity">
    <text evidence="1">Belongs to the bacterial ribosomal protein bL9 family.</text>
</comment>
<dbReference type="InterPro" id="IPR000244">
    <property type="entry name" value="Ribosomal_bL9"/>
</dbReference>
<dbReference type="Gene3D" id="3.10.430.100">
    <property type="entry name" value="Ribosomal protein L9, C-terminal domain"/>
    <property type="match status" value="1"/>
</dbReference>
<comment type="caution">
    <text evidence="7">The sequence shown here is derived from an EMBL/GenBank/DDBJ whole genome shotgun (WGS) entry which is preliminary data.</text>
</comment>